<dbReference type="Proteomes" id="UP000190286">
    <property type="component" value="Unassembled WGS sequence"/>
</dbReference>
<keyword evidence="2" id="KW-1185">Reference proteome</keyword>
<evidence type="ECO:0008006" key="3">
    <source>
        <dbReference type="Google" id="ProtNLM"/>
    </source>
</evidence>
<protein>
    <recommendedName>
        <fullName evidence="3">Glycosyl transferase family 2</fullName>
    </recommendedName>
</protein>
<accession>A0A1T4WDN1</accession>
<gene>
    <name evidence="1" type="ORF">SAMN02745178_00423</name>
</gene>
<dbReference type="EMBL" id="FUYF01000002">
    <property type="protein sequence ID" value="SKA75390.1"/>
    <property type="molecule type" value="Genomic_DNA"/>
</dbReference>
<evidence type="ECO:0000313" key="1">
    <source>
        <dbReference type="EMBL" id="SKA75390.1"/>
    </source>
</evidence>
<sequence>MTDTSWQNRVTLLVNSCDAYADLWQPFFTLLKRYFVPLPAEILLNTETKDFAFDGLNLRCVHSTAPTYGERMTDALREVKTEYTLLLLDDFFLRRPVDIARLADIVRWMDADRDIVYFNSDVTAAVCDLEVDRYPGYRRLPAGNRYTLNLQAAVWRTAKFAAYWQHKVSPWDWEERCNVLTAAHPRDKFYCVTREDARFLDYGYHGGQWMGICHGQWVESDVVPLFEKEGIEVDFSKRGFIDLENRPASLNKSADRAERYARVRACLGTAYLLPYFVFCRRCNLYSKRNHCAVDEDYFHYLQRKADLQNKTGKKIWFGPMQR</sequence>
<organism evidence="1 2">
    <name type="scientific">Gemmiger formicilis</name>
    <dbReference type="NCBI Taxonomy" id="745368"/>
    <lineage>
        <taxon>Bacteria</taxon>
        <taxon>Bacillati</taxon>
        <taxon>Bacillota</taxon>
        <taxon>Clostridia</taxon>
        <taxon>Eubacteriales</taxon>
        <taxon>Gemmiger</taxon>
    </lineage>
</organism>
<evidence type="ECO:0000313" key="2">
    <source>
        <dbReference type="Proteomes" id="UP000190286"/>
    </source>
</evidence>
<dbReference type="OrthoDB" id="8807075at2"/>
<name>A0A1T4WDN1_9FIRM</name>
<dbReference type="AlphaFoldDB" id="A0A1T4WDN1"/>
<dbReference type="STRING" id="745368.SAMN02745178_00423"/>
<dbReference type="RefSeq" id="WP_078783438.1">
    <property type="nucleotide sequence ID" value="NZ_CAKVSO010000007.1"/>
</dbReference>
<reference evidence="1 2" key="1">
    <citation type="submission" date="2017-02" db="EMBL/GenBank/DDBJ databases">
        <authorList>
            <person name="Peterson S.W."/>
        </authorList>
    </citation>
    <scope>NUCLEOTIDE SEQUENCE [LARGE SCALE GENOMIC DNA]</scope>
    <source>
        <strain evidence="1 2">ATCC 27749</strain>
    </source>
</reference>
<dbReference type="GeneID" id="93336916"/>
<proteinExistence type="predicted"/>